<dbReference type="RefSeq" id="WP_277730615.1">
    <property type="nucleotide sequence ID" value="NZ_CP120733.1"/>
</dbReference>
<reference evidence="2 3" key="1">
    <citation type="submission" date="2023-03" db="EMBL/GenBank/DDBJ databases">
        <title>Complete genome sequence of Tepidibacter sp. SWIR-1, isolated from a deep-sea hydrothermal vent.</title>
        <authorList>
            <person name="Li X."/>
        </authorList>
    </citation>
    <scope>NUCLEOTIDE SEQUENCE [LARGE SCALE GENOMIC DNA]</scope>
    <source>
        <strain evidence="2 3">SWIR-1</strain>
    </source>
</reference>
<proteinExistence type="predicted"/>
<evidence type="ECO:0000313" key="3">
    <source>
        <dbReference type="Proteomes" id="UP001222800"/>
    </source>
</evidence>
<dbReference type="EMBL" id="CP120733">
    <property type="protein sequence ID" value="WFD08707.1"/>
    <property type="molecule type" value="Genomic_DNA"/>
</dbReference>
<evidence type="ECO:0000313" key="2">
    <source>
        <dbReference type="EMBL" id="WFD08707.1"/>
    </source>
</evidence>
<keyword evidence="1" id="KW-0812">Transmembrane</keyword>
<keyword evidence="1" id="KW-0472">Membrane</keyword>
<feature type="transmembrane region" description="Helical" evidence="1">
    <location>
        <begin position="67"/>
        <end position="85"/>
    </location>
</feature>
<sequence length="91" mass="10186">MNNTKSSNSFIQGLLGIPISFTWGLFYVSFIAHSTSLSESSAIIVYFFISSVFAFCIGKYLNYKAFALSFFITSISISFLVHALIGSIRWF</sequence>
<protein>
    <submittedName>
        <fullName evidence="2">Uncharacterized protein</fullName>
    </submittedName>
</protein>
<feature type="transmembrane region" description="Helical" evidence="1">
    <location>
        <begin position="12"/>
        <end position="31"/>
    </location>
</feature>
<name>A0ABY8E747_9FIRM</name>
<keyword evidence="3" id="KW-1185">Reference proteome</keyword>
<gene>
    <name evidence="2" type="ORF">P4S50_09880</name>
</gene>
<dbReference type="Proteomes" id="UP001222800">
    <property type="component" value="Chromosome"/>
</dbReference>
<organism evidence="2 3">
    <name type="scientific">Tepidibacter hydrothermalis</name>
    <dbReference type="NCBI Taxonomy" id="3036126"/>
    <lineage>
        <taxon>Bacteria</taxon>
        <taxon>Bacillati</taxon>
        <taxon>Bacillota</taxon>
        <taxon>Clostridia</taxon>
        <taxon>Peptostreptococcales</taxon>
        <taxon>Peptostreptococcaceae</taxon>
        <taxon>Tepidibacter</taxon>
    </lineage>
</organism>
<feature type="transmembrane region" description="Helical" evidence="1">
    <location>
        <begin position="43"/>
        <end position="61"/>
    </location>
</feature>
<keyword evidence="1" id="KW-1133">Transmembrane helix</keyword>
<accession>A0ABY8E747</accession>
<evidence type="ECO:0000256" key="1">
    <source>
        <dbReference type="SAM" id="Phobius"/>
    </source>
</evidence>